<dbReference type="InterPro" id="IPR001853">
    <property type="entry name" value="DSBA-like_thioredoxin_dom"/>
</dbReference>
<keyword evidence="3" id="KW-1185">Reference proteome</keyword>
<accession>A0A2S2CVF5</accession>
<evidence type="ECO:0000313" key="3">
    <source>
        <dbReference type="Proteomes" id="UP000245629"/>
    </source>
</evidence>
<name>A0A2S2CVF5_9PROT</name>
<dbReference type="Gene3D" id="3.40.30.10">
    <property type="entry name" value="Glutaredoxin"/>
    <property type="match status" value="1"/>
</dbReference>
<dbReference type="KEGG" id="azz:DEW08_19930"/>
<gene>
    <name evidence="2" type="ORF">DEW08_19930</name>
</gene>
<organism evidence="2 3">
    <name type="scientific">Azospirillum thermophilum</name>
    <dbReference type="NCBI Taxonomy" id="2202148"/>
    <lineage>
        <taxon>Bacteria</taxon>
        <taxon>Pseudomonadati</taxon>
        <taxon>Pseudomonadota</taxon>
        <taxon>Alphaproteobacteria</taxon>
        <taxon>Rhodospirillales</taxon>
        <taxon>Azospirillaceae</taxon>
        <taxon>Azospirillum</taxon>
    </lineage>
</organism>
<dbReference type="GO" id="GO:0016491">
    <property type="term" value="F:oxidoreductase activity"/>
    <property type="evidence" value="ECO:0007669"/>
    <property type="project" value="InterPro"/>
</dbReference>
<protein>
    <recommendedName>
        <fullName evidence="1">DSBA-like thioredoxin domain-containing protein</fullName>
    </recommendedName>
</protein>
<feature type="domain" description="DSBA-like thioredoxin" evidence="1">
    <location>
        <begin position="121"/>
        <end position="220"/>
    </location>
</feature>
<dbReference type="InterPro" id="IPR036249">
    <property type="entry name" value="Thioredoxin-like_sf"/>
</dbReference>
<proteinExistence type="predicted"/>
<dbReference type="AlphaFoldDB" id="A0A2S2CVF5"/>
<reference evidence="3" key="1">
    <citation type="submission" date="2018-05" db="EMBL/GenBank/DDBJ databases">
        <title>Azospirillum thermophila sp. nov., a novel isolated from hot spring.</title>
        <authorList>
            <person name="Zhao Z."/>
        </authorList>
    </citation>
    <scope>NUCLEOTIDE SEQUENCE [LARGE SCALE GENOMIC DNA]</scope>
    <source>
        <strain evidence="3">CFH 70021</strain>
    </source>
</reference>
<dbReference type="Proteomes" id="UP000245629">
    <property type="component" value="Chromosome 3"/>
</dbReference>
<evidence type="ECO:0000313" key="2">
    <source>
        <dbReference type="EMBL" id="AWK88360.1"/>
    </source>
</evidence>
<evidence type="ECO:0000259" key="1">
    <source>
        <dbReference type="Pfam" id="PF01323"/>
    </source>
</evidence>
<dbReference type="SUPFAM" id="SSF52833">
    <property type="entry name" value="Thioredoxin-like"/>
    <property type="match status" value="1"/>
</dbReference>
<dbReference type="EMBL" id="CP029354">
    <property type="protein sequence ID" value="AWK88360.1"/>
    <property type="molecule type" value="Genomic_DNA"/>
</dbReference>
<dbReference type="Pfam" id="PF01323">
    <property type="entry name" value="DSBA"/>
    <property type="match status" value="1"/>
</dbReference>
<sequence length="229" mass="24217">MRRAVVWIMIGLLALLAAGGALMAVEPKAQAIALHVAHRVVRKVQNLIDPPQSLAAVRYRLFDKATAAVIGPPGVPDEASGIVVFIDYNCIFCRRQFQVFEAMAAEGRPPRVILRHLPHSVDSIALAQALLAARQQGGAEALHRVMAAADQPLGPGDLPDLARAAGLDPERLRADAASPEIEALLDGDVKLAWSLRIESTPTMVVGTELRRGVQSGDALAALTAAAAGR</sequence>